<protein>
    <submittedName>
        <fullName evidence="2">Uncharacterized protein</fullName>
    </submittedName>
</protein>
<name>A0A2U1MVI8_ARTAN</name>
<evidence type="ECO:0000256" key="1">
    <source>
        <dbReference type="SAM" id="MobiDB-lite"/>
    </source>
</evidence>
<accession>A0A2U1MVI8</accession>
<evidence type="ECO:0000313" key="2">
    <source>
        <dbReference type="EMBL" id="PWA65285.1"/>
    </source>
</evidence>
<organism evidence="2 3">
    <name type="scientific">Artemisia annua</name>
    <name type="common">Sweet wormwood</name>
    <dbReference type="NCBI Taxonomy" id="35608"/>
    <lineage>
        <taxon>Eukaryota</taxon>
        <taxon>Viridiplantae</taxon>
        <taxon>Streptophyta</taxon>
        <taxon>Embryophyta</taxon>
        <taxon>Tracheophyta</taxon>
        <taxon>Spermatophyta</taxon>
        <taxon>Magnoliopsida</taxon>
        <taxon>eudicotyledons</taxon>
        <taxon>Gunneridae</taxon>
        <taxon>Pentapetalae</taxon>
        <taxon>asterids</taxon>
        <taxon>campanulids</taxon>
        <taxon>Asterales</taxon>
        <taxon>Asteraceae</taxon>
        <taxon>Asteroideae</taxon>
        <taxon>Anthemideae</taxon>
        <taxon>Artemisiinae</taxon>
        <taxon>Artemisia</taxon>
    </lineage>
</organism>
<dbReference type="Proteomes" id="UP000245207">
    <property type="component" value="Unassembled WGS sequence"/>
</dbReference>
<feature type="region of interest" description="Disordered" evidence="1">
    <location>
        <begin position="1"/>
        <end position="27"/>
    </location>
</feature>
<reference evidence="2 3" key="1">
    <citation type="journal article" date="2018" name="Mol. Plant">
        <title>The genome of Artemisia annua provides insight into the evolution of Asteraceae family and artemisinin biosynthesis.</title>
        <authorList>
            <person name="Shen Q."/>
            <person name="Zhang L."/>
            <person name="Liao Z."/>
            <person name="Wang S."/>
            <person name="Yan T."/>
            <person name="Shi P."/>
            <person name="Liu M."/>
            <person name="Fu X."/>
            <person name="Pan Q."/>
            <person name="Wang Y."/>
            <person name="Lv Z."/>
            <person name="Lu X."/>
            <person name="Zhang F."/>
            <person name="Jiang W."/>
            <person name="Ma Y."/>
            <person name="Chen M."/>
            <person name="Hao X."/>
            <person name="Li L."/>
            <person name="Tang Y."/>
            <person name="Lv G."/>
            <person name="Zhou Y."/>
            <person name="Sun X."/>
            <person name="Brodelius P.E."/>
            <person name="Rose J.K.C."/>
            <person name="Tang K."/>
        </authorList>
    </citation>
    <scope>NUCLEOTIDE SEQUENCE [LARGE SCALE GENOMIC DNA]</scope>
    <source>
        <strain evidence="3">cv. Huhao1</strain>
        <tissue evidence="2">Leaf</tissue>
    </source>
</reference>
<proteinExistence type="predicted"/>
<dbReference type="EMBL" id="PKPP01004256">
    <property type="protein sequence ID" value="PWA65285.1"/>
    <property type="molecule type" value="Genomic_DNA"/>
</dbReference>
<dbReference type="AlphaFoldDB" id="A0A2U1MVI8"/>
<keyword evidence="3" id="KW-1185">Reference proteome</keyword>
<feature type="compositionally biased region" description="Basic and acidic residues" evidence="1">
    <location>
        <begin position="10"/>
        <end position="24"/>
    </location>
</feature>
<sequence length="133" mass="15032">MVKQQSGRPKNKDRFPSKNEEPKVKQCGRCGCKSHTREAGGRKRKSGIEREVILEPNSGNETVVIDEPNTDVDEEYFENGRIYADWEDLDWIGEPSANLYEGDAVWGGAASSSCIILNSYPKSYNPHQLDKPW</sequence>
<comment type="caution">
    <text evidence="2">The sequence shown here is derived from an EMBL/GenBank/DDBJ whole genome shotgun (WGS) entry which is preliminary data.</text>
</comment>
<evidence type="ECO:0000313" key="3">
    <source>
        <dbReference type="Proteomes" id="UP000245207"/>
    </source>
</evidence>
<gene>
    <name evidence="2" type="ORF">CTI12_AA336100</name>
</gene>